<dbReference type="Gene3D" id="2.70.70.10">
    <property type="entry name" value="Glucose Permease (Domain IIA)"/>
    <property type="match status" value="1"/>
</dbReference>
<keyword evidence="3" id="KW-0479">Metal-binding</keyword>
<dbReference type="PANTHER" id="PTHR21666:SF288">
    <property type="entry name" value="CELL DIVISION PROTEIN YTFB"/>
    <property type="match status" value="1"/>
</dbReference>
<name>A0ABV1M2N8_9NEIS</name>
<keyword evidence="4" id="KW-0378">Hydrolase</keyword>
<feature type="transmembrane region" description="Helical" evidence="7">
    <location>
        <begin position="21"/>
        <end position="42"/>
    </location>
</feature>
<dbReference type="CDD" id="cd12797">
    <property type="entry name" value="M23_peptidase"/>
    <property type="match status" value="1"/>
</dbReference>
<evidence type="ECO:0000313" key="11">
    <source>
        <dbReference type="Proteomes" id="UP001433638"/>
    </source>
</evidence>
<comment type="cofactor">
    <cofactor evidence="1">
        <name>Zn(2+)</name>
        <dbReference type="ChEBI" id="CHEBI:29105"/>
    </cofactor>
</comment>
<dbReference type="SUPFAM" id="SSF51261">
    <property type="entry name" value="Duplicated hybrid motif"/>
    <property type="match status" value="1"/>
</dbReference>
<evidence type="ECO:0000313" key="10">
    <source>
        <dbReference type="EMBL" id="MEQ6290418.1"/>
    </source>
</evidence>
<keyword evidence="11" id="KW-1185">Reference proteome</keyword>
<keyword evidence="5" id="KW-0862">Zinc</keyword>
<proteinExistence type="predicted"/>
<keyword evidence="7" id="KW-0472">Membrane</keyword>
<dbReference type="InterPro" id="IPR011055">
    <property type="entry name" value="Dup_hybrid_motif"/>
</dbReference>
<keyword evidence="6" id="KW-0482">Metalloprotease</keyword>
<keyword evidence="7" id="KW-0812">Transmembrane</keyword>
<keyword evidence="2" id="KW-0645">Protease</keyword>
<sequence>MNYRKLLQLPQKWTSRVVNNHAAWLGAIASLPFMGVLTAVAVTQGNSPEADKPPLQQHVTEALTLPPLQLAGSNTVRYWRDEAVQRGDTIARLLNRLGVRDSDATRFILSSPLSRDLLKLKTGATLSVELNDQGELFGLRFLNDDENGESVLVAIEKVGDNWQASADAPRTEAMQTVRAVEVTTSATGALAQAGVPVEVRTQLNEIFSDQFELSSMKRDDKINLVYETLLYNGAPLTTGNILAVEIERNGTQYQAFYFAHDSESGAYYDAAGKPLKKGFNLQPVAGARISSGFGMRFHPVLHALRMHQGIDYAAGTGTPILAPSDATVDTVAQQNGYGNVVILRHNNKLTTLYAHMSRFQPGLKAGNKVKAGEVIGYVGTTGRSTGPHLHMEVRINGQAVDPATTALPTRGLDNSERLAFSKQSVKLAANLKLLRDIPVNVAQLD</sequence>
<evidence type="ECO:0000256" key="4">
    <source>
        <dbReference type="ARBA" id="ARBA00022801"/>
    </source>
</evidence>
<keyword evidence="7" id="KW-1133">Transmembrane helix</keyword>
<dbReference type="InterPro" id="IPR050570">
    <property type="entry name" value="Cell_wall_metabolism_enzyme"/>
</dbReference>
<evidence type="ECO:0000256" key="3">
    <source>
        <dbReference type="ARBA" id="ARBA00022723"/>
    </source>
</evidence>
<dbReference type="Proteomes" id="UP001433638">
    <property type="component" value="Unassembled WGS sequence"/>
</dbReference>
<dbReference type="Pfam" id="PF22310">
    <property type="entry name" value="NMB0315_dom_I"/>
    <property type="match status" value="1"/>
</dbReference>
<evidence type="ECO:0000259" key="8">
    <source>
        <dbReference type="Pfam" id="PF01551"/>
    </source>
</evidence>
<evidence type="ECO:0000259" key="9">
    <source>
        <dbReference type="Pfam" id="PF22310"/>
    </source>
</evidence>
<feature type="domain" description="DD-carboxypeptidase/endopeptidase Mpg-like N-terminal" evidence="9">
    <location>
        <begin position="78"/>
        <end position="159"/>
    </location>
</feature>
<evidence type="ECO:0000256" key="2">
    <source>
        <dbReference type="ARBA" id="ARBA00022670"/>
    </source>
</evidence>
<accession>A0ABV1M2N8</accession>
<evidence type="ECO:0000256" key="1">
    <source>
        <dbReference type="ARBA" id="ARBA00001947"/>
    </source>
</evidence>
<dbReference type="InterPro" id="IPR016047">
    <property type="entry name" value="M23ase_b-sheet_dom"/>
</dbReference>
<evidence type="ECO:0000256" key="5">
    <source>
        <dbReference type="ARBA" id="ARBA00022833"/>
    </source>
</evidence>
<dbReference type="RefSeq" id="WP_349585897.1">
    <property type="nucleotide sequence ID" value="NZ_JBEFLD010000003.1"/>
</dbReference>
<evidence type="ECO:0000256" key="6">
    <source>
        <dbReference type="ARBA" id="ARBA00023049"/>
    </source>
</evidence>
<evidence type="ECO:0000256" key="7">
    <source>
        <dbReference type="SAM" id="Phobius"/>
    </source>
</evidence>
<reference evidence="10" key="1">
    <citation type="submission" date="2024-06" db="EMBL/GenBank/DDBJ databases">
        <title>Genome sequence of Vogesella sp. MAHUQ-64.</title>
        <authorList>
            <person name="Huq M.A."/>
        </authorList>
    </citation>
    <scope>NUCLEOTIDE SEQUENCE</scope>
    <source>
        <strain evidence="10">MAHUQ-64</strain>
    </source>
</reference>
<comment type="caution">
    <text evidence="10">The sequence shown here is derived from an EMBL/GenBank/DDBJ whole genome shotgun (WGS) entry which is preliminary data.</text>
</comment>
<dbReference type="Pfam" id="PF01551">
    <property type="entry name" value="Peptidase_M23"/>
    <property type="match status" value="1"/>
</dbReference>
<dbReference type="Gene3D" id="3.10.450.350">
    <property type="match status" value="2"/>
</dbReference>
<organism evidence="10 11">
    <name type="scientific">Vogesella oryzagri</name>
    <dbReference type="NCBI Taxonomy" id="3160864"/>
    <lineage>
        <taxon>Bacteria</taxon>
        <taxon>Pseudomonadati</taxon>
        <taxon>Pseudomonadota</taxon>
        <taxon>Betaproteobacteria</taxon>
        <taxon>Neisseriales</taxon>
        <taxon>Chromobacteriaceae</taxon>
        <taxon>Vogesella</taxon>
    </lineage>
</organism>
<dbReference type="PANTHER" id="PTHR21666">
    <property type="entry name" value="PEPTIDASE-RELATED"/>
    <property type="match status" value="1"/>
</dbReference>
<dbReference type="InterPro" id="IPR054512">
    <property type="entry name" value="NMB0315-like_N"/>
</dbReference>
<protein>
    <submittedName>
        <fullName evidence="10">Peptidoglycan DD-metalloendopeptidase family protein</fullName>
    </submittedName>
</protein>
<dbReference type="EMBL" id="JBEFLD010000003">
    <property type="protein sequence ID" value="MEQ6290418.1"/>
    <property type="molecule type" value="Genomic_DNA"/>
</dbReference>
<gene>
    <name evidence="10" type="ORF">ABNW52_07300</name>
</gene>
<feature type="domain" description="M23ase beta-sheet core" evidence="8">
    <location>
        <begin position="305"/>
        <end position="402"/>
    </location>
</feature>